<comment type="caution">
    <text evidence="2">The sequence shown here is derived from an EMBL/GenBank/DDBJ whole genome shotgun (WGS) entry which is preliminary data.</text>
</comment>
<sequence>MGNWKKEYEEIKVPENMKERMEASIARAKKDKRKVKKVKLWKTCTSAAAVLAIVLILPNTSQTAAAAMQQIPLLGNLFKITTVREYQVDEERNMANVKVPQVEVQDSTDGNTDTDTAAQAKKSADAINFDIEEETNKLIDEFKESMKNEEGYQDIYIDSKVLTDNDRLFSLELILYQGAGSGYEQHKHYTVDKLTGKELTLKDLCGNDYVDTISEEVKKQMKEQMATDESVKYWLDDPDVPEWNFDKIAEDQDFYVDAEGHVVICFNEYDVAPGSMGCVEFTMPQTVTLNE</sequence>
<dbReference type="Gene3D" id="3.90.640.20">
    <property type="entry name" value="Heat-shock cognate protein, ATPase"/>
    <property type="match status" value="1"/>
</dbReference>
<dbReference type="AlphaFoldDB" id="A0AAE3A5K7"/>
<name>A0AAE3A5K7_9FIRM</name>
<evidence type="ECO:0000313" key="3">
    <source>
        <dbReference type="Proteomes" id="UP001198220"/>
    </source>
</evidence>
<evidence type="ECO:0000313" key="2">
    <source>
        <dbReference type="EMBL" id="MCC2124618.1"/>
    </source>
</evidence>
<proteinExistence type="predicted"/>
<dbReference type="Gene3D" id="3.30.565.40">
    <property type="entry name" value="Fervidobacterium nodosum Rt17-B1 like"/>
    <property type="match status" value="1"/>
</dbReference>
<reference evidence="2 3" key="1">
    <citation type="submission" date="2021-10" db="EMBL/GenBank/DDBJ databases">
        <title>Anaerobic single-cell dispensing facilitates the cultivation of human gut bacteria.</title>
        <authorList>
            <person name="Afrizal A."/>
        </authorList>
    </citation>
    <scope>NUCLEOTIDE SEQUENCE [LARGE SCALE GENOMIC DNA]</scope>
    <source>
        <strain evidence="2 3">CLA-AA-H276</strain>
    </source>
</reference>
<keyword evidence="3" id="KW-1185">Reference proteome</keyword>
<dbReference type="Proteomes" id="UP001198220">
    <property type="component" value="Unassembled WGS sequence"/>
</dbReference>
<dbReference type="InterPro" id="IPR037126">
    <property type="entry name" value="PdaC/RsiV-like_sf"/>
</dbReference>
<protein>
    <submittedName>
        <fullName evidence="2">RsiV family protein</fullName>
    </submittedName>
</protein>
<evidence type="ECO:0000259" key="1">
    <source>
        <dbReference type="Pfam" id="PF11738"/>
    </source>
</evidence>
<accession>A0AAE3A5K7</accession>
<gene>
    <name evidence="2" type="ORF">LKD36_00320</name>
</gene>
<dbReference type="RefSeq" id="WP_118769141.1">
    <property type="nucleotide sequence ID" value="NZ_JAJEPS010000001.1"/>
</dbReference>
<dbReference type="Pfam" id="PF11738">
    <property type="entry name" value="DUF3298"/>
    <property type="match status" value="1"/>
</dbReference>
<organism evidence="2 3">
    <name type="scientific">Hominiventricola filiformis</name>
    <dbReference type="NCBI Taxonomy" id="2885352"/>
    <lineage>
        <taxon>Bacteria</taxon>
        <taxon>Bacillati</taxon>
        <taxon>Bacillota</taxon>
        <taxon>Clostridia</taxon>
        <taxon>Lachnospirales</taxon>
        <taxon>Lachnospiraceae</taxon>
        <taxon>Hominiventricola</taxon>
    </lineage>
</organism>
<dbReference type="EMBL" id="JAJEPS010000001">
    <property type="protein sequence ID" value="MCC2124618.1"/>
    <property type="molecule type" value="Genomic_DNA"/>
</dbReference>
<feature type="domain" description="DUF3298" evidence="1">
    <location>
        <begin position="202"/>
        <end position="285"/>
    </location>
</feature>
<dbReference type="InterPro" id="IPR021729">
    <property type="entry name" value="DUF3298"/>
</dbReference>